<evidence type="ECO:0000313" key="6">
    <source>
        <dbReference type="Proteomes" id="UP000192251"/>
    </source>
</evidence>
<dbReference type="PRINTS" id="PR00502">
    <property type="entry name" value="NUDIXFAMILY"/>
</dbReference>
<dbReference type="Pfam" id="PF00293">
    <property type="entry name" value="NUDIX"/>
    <property type="match status" value="1"/>
</dbReference>
<dbReference type="SUPFAM" id="SSF55811">
    <property type="entry name" value="Nudix"/>
    <property type="match status" value="1"/>
</dbReference>
<evidence type="ECO:0000256" key="1">
    <source>
        <dbReference type="ARBA" id="ARBA00005582"/>
    </source>
</evidence>
<evidence type="ECO:0000256" key="3">
    <source>
        <dbReference type="RuleBase" id="RU003476"/>
    </source>
</evidence>
<proteinExistence type="inferred from homology"/>
<dbReference type="PROSITE" id="PS51462">
    <property type="entry name" value="NUDIX"/>
    <property type="match status" value="1"/>
</dbReference>
<dbReference type="PANTHER" id="PTHR43736">
    <property type="entry name" value="ADP-RIBOSE PYROPHOSPHATASE"/>
    <property type="match status" value="1"/>
</dbReference>
<dbReference type="AlphaFoldDB" id="A0ABC8C392"/>
<dbReference type="GO" id="GO:0016787">
    <property type="term" value="F:hydrolase activity"/>
    <property type="evidence" value="ECO:0007669"/>
    <property type="project" value="UniProtKB-KW"/>
</dbReference>
<protein>
    <submittedName>
        <fullName evidence="5">NUDIX hydrolase</fullName>
    </submittedName>
</protein>
<keyword evidence="2 3" id="KW-0378">Hydrolase</keyword>
<dbReference type="PROSITE" id="PS00893">
    <property type="entry name" value="NUDIX_BOX"/>
    <property type="match status" value="1"/>
</dbReference>
<dbReference type="InterPro" id="IPR015797">
    <property type="entry name" value="NUDIX_hydrolase-like_dom_sf"/>
</dbReference>
<dbReference type="Proteomes" id="UP000192251">
    <property type="component" value="Chromosome"/>
</dbReference>
<evidence type="ECO:0000259" key="4">
    <source>
        <dbReference type="PROSITE" id="PS51462"/>
    </source>
</evidence>
<name>A0ABC8C392_9ACTN</name>
<dbReference type="PANTHER" id="PTHR43736:SF1">
    <property type="entry name" value="DIHYDRONEOPTERIN TRIPHOSPHATE DIPHOSPHATASE"/>
    <property type="match status" value="1"/>
</dbReference>
<dbReference type="Gene3D" id="3.90.79.10">
    <property type="entry name" value="Nucleoside Triphosphate Pyrophosphohydrolase"/>
    <property type="match status" value="1"/>
</dbReference>
<feature type="domain" description="Nudix hydrolase" evidence="4">
    <location>
        <begin position="16"/>
        <end position="138"/>
    </location>
</feature>
<dbReference type="EMBL" id="CP020563">
    <property type="protein sequence ID" value="ARF77236.1"/>
    <property type="molecule type" value="Genomic_DNA"/>
</dbReference>
<dbReference type="InterPro" id="IPR000086">
    <property type="entry name" value="NUDIX_hydrolase_dom"/>
</dbReference>
<evidence type="ECO:0000256" key="2">
    <source>
        <dbReference type="ARBA" id="ARBA00022801"/>
    </source>
</evidence>
<sequence>MLLCMSDNRQENPSAPLHSVSVAGVVVREDGRVLAIKRADNGTWEPPGGVLELAEAPEDGVRREVYEETGIKVQVDRLTGVYKNTSRGIVALVFRCRAEGGHEQLSDEAMAVEWLTPGEATSRMAEVYAVRVTDALLDGAPRVRAHDGRRLARGA</sequence>
<dbReference type="KEGG" id="kab:B7C62_18100"/>
<evidence type="ECO:0000313" key="5">
    <source>
        <dbReference type="EMBL" id="ARF77236.1"/>
    </source>
</evidence>
<dbReference type="InterPro" id="IPR020476">
    <property type="entry name" value="Nudix_hydrolase"/>
</dbReference>
<keyword evidence="6" id="KW-1185">Reference proteome</keyword>
<dbReference type="InterPro" id="IPR020084">
    <property type="entry name" value="NUDIX_hydrolase_CS"/>
</dbReference>
<comment type="similarity">
    <text evidence="1 3">Belongs to the Nudix hydrolase family.</text>
</comment>
<gene>
    <name evidence="5" type="ORF">B7C62_18100</name>
</gene>
<accession>A0ABC8C392</accession>
<organism evidence="5 6">
    <name type="scientific">Kitasatospora albolonga</name>
    <dbReference type="NCBI Taxonomy" id="68173"/>
    <lineage>
        <taxon>Bacteria</taxon>
        <taxon>Bacillati</taxon>
        <taxon>Actinomycetota</taxon>
        <taxon>Actinomycetes</taxon>
        <taxon>Kitasatosporales</taxon>
        <taxon>Streptomycetaceae</taxon>
        <taxon>Kitasatospora</taxon>
    </lineage>
</organism>
<reference evidence="5 6" key="1">
    <citation type="submission" date="2017-04" db="EMBL/GenBank/DDBJ databases">
        <title>The complete genome sequence of Streptomyces albolongus YIM 101047, the producer of novel bafilomycins and novel odoriferous sesquiterpenoids.</title>
        <authorList>
            <person name="Yin M."/>
            <person name="Jiang Y."/>
        </authorList>
    </citation>
    <scope>NUCLEOTIDE SEQUENCE [LARGE SCALE GENOMIC DNA]</scope>
    <source>
        <strain evidence="5 6">YIM 101047</strain>
    </source>
</reference>